<dbReference type="EMBL" id="LQBL01000005">
    <property type="protein sequence ID" value="KUG57381.1"/>
    <property type="molecule type" value="Genomic_DNA"/>
</dbReference>
<dbReference type="Proteomes" id="UP000054837">
    <property type="component" value="Unassembled WGS sequence"/>
</dbReference>
<feature type="domain" description="Glyoxalase/fosfomycin resistance/dioxygenase" evidence="1">
    <location>
        <begin position="18"/>
        <end position="72"/>
    </location>
</feature>
<proteinExistence type="predicted"/>
<organism evidence="2 3">
    <name type="scientific">Serinicoccus chungangensis</name>
    <dbReference type="NCBI Taxonomy" id="767452"/>
    <lineage>
        <taxon>Bacteria</taxon>
        <taxon>Bacillati</taxon>
        <taxon>Actinomycetota</taxon>
        <taxon>Actinomycetes</taxon>
        <taxon>Micrococcales</taxon>
        <taxon>Ornithinimicrobiaceae</taxon>
        <taxon>Serinicoccus</taxon>
    </lineage>
</organism>
<dbReference type="SUPFAM" id="SSF54593">
    <property type="entry name" value="Glyoxalase/Bleomycin resistance protein/Dihydroxybiphenyl dioxygenase"/>
    <property type="match status" value="1"/>
</dbReference>
<accession>A0A0W8IBR0</accession>
<comment type="caution">
    <text evidence="2">The sequence shown here is derived from an EMBL/GenBank/DDBJ whole genome shotgun (WGS) entry which is preliminary data.</text>
</comment>
<gene>
    <name evidence="2" type="ORF">AVL62_13170</name>
</gene>
<name>A0A0W8IBR0_9MICO</name>
<sequence>MSTVEIHLGVDDPFIPARKAHPGLLVHDVAALDNLGKQIEEAGYDVDWSERTTFVGFERFHCRDPFGNRLELMTPSSARSV</sequence>
<dbReference type="Gene3D" id="3.10.180.10">
    <property type="entry name" value="2,3-Dihydroxybiphenyl 1,2-Dioxygenase, domain 1"/>
    <property type="match status" value="1"/>
</dbReference>
<dbReference type="AlphaFoldDB" id="A0A0W8IBR0"/>
<protein>
    <recommendedName>
        <fullName evidence="1">Glyoxalase/fosfomycin resistance/dioxygenase domain-containing protein</fullName>
    </recommendedName>
</protein>
<evidence type="ECO:0000259" key="1">
    <source>
        <dbReference type="Pfam" id="PF00903"/>
    </source>
</evidence>
<evidence type="ECO:0000313" key="2">
    <source>
        <dbReference type="EMBL" id="KUG57381.1"/>
    </source>
</evidence>
<evidence type="ECO:0000313" key="3">
    <source>
        <dbReference type="Proteomes" id="UP000054837"/>
    </source>
</evidence>
<dbReference type="STRING" id="767452.AVL62_13170"/>
<dbReference type="InterPro" id="IPR004360">
    <property type="entry name" value="Glyas_Fos-R_dOase_dom"/>
</dbReference>
<keyword evidence="3" id="KW-1185">Reference proteome</keyword>
<reference evidence="2 3" key="1">
    <citation type="submission" date="2015-12" db="EMBL/GenBank/DDBJ databases">
        <title>Serinicoccus chungangenesis strain CD08_5 genome sequencing and assembly.</title>
        <authorList>
            <person name="Chander A.M."/>
            <person name="Kaur G."/>
            <person name="Nair G.R."/>
            <person name="Dhawan D.K."/>
            <person name="Kochhar R.K."/>
            <person name="Mayilraj S."/>
            <person name="Bhadada S.K."/>
        </authorList>
    </citation>
    <scope>NUCLEOTIDE SEQUENCE [LARGE SCALE GENOMIC DNA]</scope>
    <source>
        <strain evidence="2 3">CD08_5</strain>
    </source>
</reference>
<dbReference type="Pfam" id="PF00903">
    <property type="entry name" value="Glyoxalase"/>
    <property type="match status" value="1"/>
</dbReference>
<dbReference type="InterPro" id="IPR029068">
    <property type="entry name" value="Glyas_Bleomycin-R_OHBP_Dase"/>
</dbReference>